<gene>
    <name evidence="3" type="ORF">TrST_g6417</name>
</gene>
<dbReference type="Proteomes" id="UP001165085">
    <property type="component" value="Unassembled WGS sequence"/>
</dbReference>
<dbReference type="Gene3D" id="2.60.120.330">
    <property type="entry name" value="B-lactam Antibiotic, Isopenicillin N Synthase, Chain"/>
    <property type="match status" value="1"/>
</dbReference>
<accession>A0A9W7BWG4</accession>
<dbReference type="AlphaFoldDB" id="A0A9W7BWG4"/>
<protein>
    <recommendedName>
        <fullName evidence="2">Fe2OG dioxygenase domain-containing protein</fullName>
    </recommendedName>
</protein>
<comment type="similarity">
    <text evidence="1">Belongs to the iron/ascorbate-dependent oxidoreductase family.</text>
</comment>
<dbReference type="EMBL" id="BRXY01000448">
    <property type="protein sequence ID" value="GMH95686.1"/>
    <property type="molecule type" value="Genomic_DNA"/>
</dbReference>
<dbReference type="InterPro" id="IPR050231">
    <property type="entry name" value="Iron_ascorbate_oxido_reductase"/>
</dbReference>
<dbReference type="SUPFAM" id="SSF51197">
    <property type="entry name" value="Clavaminate synthase-like"/>
    <property type="match status" value="1"/>
</dbReference>
<dbReference type="InterPro" id="IPR027443">
    <property type="entry name" value="IPNS-like_sf"/>
</dbReference>
<dbReference type="PROSITE" id="PS51471">
    <property type="entry name" value="FE2OG_OXY"/>
    <property type="match status" value="1"/>
</dbReference>
<dbReference type="InterPro" id="IPR005123">
    <property type="entry name" value="Oxoglu/Fe-dep_dioxygenase_dom"/>
</dbReference>
<dbReference type="OrthoDB" id="288590at2759"/>
<proteinExistence type="inferred from homology"/>
<comment type="caution">
    <text evidence="3">The sequence shown here is derived from an EMBL/GenBank/DDBJ whole genome shotgun (WGS) entry which is preliminary data.</text>
</comment>
<keyword evidence="1" id="KW-0408">Iron</keyword>
<evidence type="ECO:0000256" key="1">
    <source>
        <dbReference type="RuleBase" id="RU003682"/>
    </source>
</evidence>
<name>A0A9W7BWG4_9STRA</name>
<dbReference type="Pfam" id="PF03171">
    <property type="entry name" value="2OG-FeII_Oxy"/>
    <property type="match status" value="1"/>
</dbReference>
<keyword evidence="4" id="KW-1185">Reference proteome</keyword>
<keyword evidence="1" id="KW-0560">Oxidoreductase</keyword>
<evidence type="ECO:0000259" key="2">
    <source>
        <dbReference type="PROSITE" id="PS51471"/>
    </source>
</evidence>
<dbReference type="GO" id="GO:0046872">
    <property type="term" value="F:metal ion binding"/>
    <property type="evidence" value="ECO:0007669"/>
    <property type="project" value="UniProtKB-KW"/>
</dbReference>
<dbReference type="GO" id="GO:0016491">
    <property type="term" value="F:oxidoreductase activity"/>
    <property type="evidence" value="ECO:0007669"/>
    <property type="project" value="UniProtKB-KW"/>
</dbReference>
<evidence type="ECO:0000313" key="4">
    <source>
        <dbReference type="Proteomes" id="UP001165085"/>
    </source>
</evidence>
<dbReference type="PANTHER" id="PTHR47990">
    <property type="entry name" value="2-OXOGLUTARATE (2OG) AND FE(II)-DEPENDENT OXYGENASE SUPERFAMILY PROTEIN-RELATED"/>
    <property type="match status" value="1"/>
</dbReference>
<sequence length="256" mass="28489">MIKYGFVKLAYPKPETHDSLSALLRAADVFFSKPQQFKDQYTFGDYGNDKGGYTSIGVESVNPNSGKKDSVQNYVFRDDSVVDHHNPELAKPAVAYFREMARLTRCLNSLSSLALDLPLQKFNEVTFPSPPSDKNGLALRIAKYEPVEGIRYGEHTDYQMFTILYTGGEEGLQVQLPSGEFEDVTFEDGFVVNAGDFWAGITNGRWRSVTHRVKGGGARIAVPFFTGPRGSWRVTVGGEELTAGEWLARRLAKSNK</sequence>
<feature type="domain" description="Fe2OG dioxygenase" evidence="2">
    <location>
        <begin position="135"/>
        <end position="228"/>
    </location>
</feature>
<organism evidence="3 4">
    <name type="scientific">Triparma strigata</name>
    <dbReference type="NCBI Taxonomy" id="1606541"/>
    <lineage>
        <taxon>Eukaryota</taxon>
        <taxon>Sar</taxon>
        <taxon>Stramenopiles</taxon>
        <taxon>Ochrophyta</taxon>
        <taxon>Bolidophyceae</taxon>
        <taxon>Parmales</taxon>
        <taxon>Triparmaceae</taxon>
        <taxon>Triparma</taxon>
    </lineage>
</organism>
<evidence type="ECO:0000313" key="3">
    <source>
        <dbReference type="EMBL" id="GMH95686.1"/>
    </source>
</evidence>
<dbReference type="InterPro" id="IPR044861">
    <property type="entry name" value="IPNS-like_FE2OG_OXY"/>
</dbReference>
<reference evidence="4" key="1">
    <citation type="journal article" date="2023" name="Commun. Biol.">
        <title>Genome analysis of Parmales, the sister group of diatoms, reveals the evolutionary specialization of diatoms from phago-mixotrophs to photoautotrophs.</title>
        <authorList>
            <person name="Ban H."/>
            <person name="Sato S."/>
            <person name="Yoshikawa S."/>
            <person name="Yamada K."/>
            <person name="Nakamura Y."/>
            <person name="Ichinomiya M."/>
            <person name="Sato N."/>
            <person name="Blanc-Mathieu R."/>
            <person name="Endo H."/>
            <person name="Kuwata A."/>
            <person name="Ogata H."/>
        </authorList>
    </citation>
    <scope>NUCLEOTIDE SEQUENCE [LARGE SCALE GENOMIC DNA]</scope>
    <source>
        <strain evidence="4">NIES 3701</strain>
    </source>
</reference>
<keyword evidence="1" id="KW-0479">Metal-binding</keyword>